<dbReference type="EMBL" id="GL732540">
    <property type="protein sequence ID" value="EFX82470.1"/>
    <property type="molecule type" value="Genomic_DNA"/>
</dbReference>
<protein>
    <submittedName>
        <fullName evidence="2">Uncharacterized protein</fullName>
    </submittedName>
</protein>
<evidence type="ECO:0000313" key="2">
    <source>
        <dbReference type="EMBL" id="EFX82470.1"/>
    </source>
</evidence>
<accession>E9GDI9</accession>
<sequence>MNSMMGALRILLRDEKPKKFQATYTTLRSTPASNSESVLPTKPKKHVERSPIAKVKSLVIKKLKHDVSSCSSTPLRNKPASNSESVLPTKPKKHVERSPIAKVKSLEIKELKHGGSSCTPLRNKPASNSKSVLPTKPKKHVERSPIAKVKSLEIKELKHDGSSCSSTPLRNKPASNSESVLPAKAAKPKKYVERSADFGEVKSFETKELKHDGKNGVMWENPEFVSSSSGHGLVLAMFASAYQICPKILSFPPAAKIEQDCRGPQPQCSVGSE</sequence>
<evidence type="ECO:0000313" key="3">
    <source>
        <dbReference type="Proteomes" id="UP000000305"/>
    </source>
</evidence>
<feature type="region of interest" description="Disordered" evidence="1">
    <location>
        <begin position="31"/>
        <end position="50"/>
    </location>
</feature>
<dbReference type="KEGG" id="dpx:DAPPUDRAFT_241147"/>
<reference evidence="2 3" key="1">
    <citation type="journal article" date="2011" name="Science">
        <title>The ecoresponsive genome of Daphnia pulex.</title>
        <authorList>
            <person name="Colbourne J.K."/>
            <person name="Pfrender M.E."/>
            <person name="Gilbert D."/>
            <person name="Thomas W.K."/>
            <person name="Tucker A."/>
            <person name="Oakley T.H."/>
            <person name="Tokishita S."/>
            <person name="Aerts A."/>
            <person name="Arnold G.J."/>
            <person name="Basu M.K."/>
            <person name="Bauer D.J."/>
            <person name="Caceres C.E."/>
            <person name="Carmel L."/>
            <person name="Casola C."/>
            <person name="Choi J.H."/>
            <person name="Detter J.C."/>
            <person name="Dong Q."/>
            <person name="Dusheyko S."/>
            <person name="Eads B.D."/>
            <person name="Frohlich T."/>
            <person name="Geiler-Samerotte K.A."/>
            <person name="Gerlach D."/>
            <person name="Hatcher P."/>
            <person name="Jogdeo S."/>
            <person name="Krijgsveld J."/>
            <person name="Kriventseva E.V."/>
            <person name="Kultz D."/>
            <person name="Laforsch C."/>
            <person name="Lindquist E."/>
            <person name="Lopez J."/>
            <person name="Manak J.R."/>
            <person name="Muller J."/>
            <person name="Pangilinan J."/>
            <person name="Patwardhan R.P."/>
            <person name="Pitluck S."/>
            <person name="Pritham E.J."/>
            <person name="Rechtsteiner A."/>
            <person name="Rho M."/>
            <person name="Rogozin I.B."/>
            <person name="Sakarya O."/>
            <person name="Salamov A."/>
            <person name="Schaack S."/>
            <person name="Shapiro H."/>
            <person name="Shiga Y."/>
            <person name="Skalitzky C."/>
            <person name="Smith Z."/>
            <person name="Souvorov A."/>
            <person name="Sung W."/>
            <person name="Tang Z."/>
            <person name="Tsuchiya D."/>
            <person name="Tu H."/>
            <person name="Vos H."/>
            <person name="Wang M."/>
            <person name="Wolf Y.I."/>
            <person name="Yamagata H."/>
            <person name="Yamada T."/>
            <person name="Ye Y."/>
            <person name="Shaw J.R."/>
            <person name="Andrews J."/>
            <person name="Crease T.J."/>
            <person name="Tang H."/>
            <person name="Lucas S.M."/>
            <person name="Robertson H.M."/>
            <person name="Bork P."/>
            <person name="Koonin E.V."/>
            <person name="Zdobnov E.M."/>
            <person name="Grigoriev I.V."/>
            <person name="Lynch M."/>
            <person name="Boore J.L."/>
        </authorList>
    </citation>
    <scope>NUCLEOTIDE SEQUENCE [LARGE SCALE GENOMIC DNA]</scope>
</reference>
<dbReference type="AlphaFoldDB" id="E9GDI9"/>
<feature type="region of interest" description="Disordered" evidence="1">
    <location>
        <begin position="113"/>
        <end position="144"/>
    </location>
</feature>
<gene>
    <name evidence="2" type="ORF">DAPPUDRAFT_241147</name>
</gene>
<dbReference type="HOGENOM" id="CLU_1020335_0_0_1"/>
<feature type="compositionally biased region" description="Polar residues" evidence="1">
    <location>
        <begin position="68"/>
        <end position="86"/>
    </location>
</feature>
<name>E9GDI9_DAPPU</name>
<dbReference type="Proteomes" id="UP000000305">
    <property type="component" value="Unassembled WGS sequence"/>
</dbReference>
<dbReference type="InParanoid" id="E9GDI9"/>
<feature type="region of interest" description="Disordered" evidence="1">
    <location>
        <begin position="68"/>
        <end position="98"/>
    </location>
</feature>
<organism evidence="2 3">
    <name type="scientific">Daphnia pulex</name>
    <name type="common">Water flea</name>
    <dbReference type="NCBI Taxonomy" id="6669"/>
    <lineage>
        <taxon>Eukaryota</taxon>
        <taxon>Metazoa</taxon>
        <taxon>Ecdysozoa</taxon>
        <taxon>Arthropoda</taxon>
        <taxon>Crustacea</taxon>
        <taxon>Branchiopoda</taxon>
        <taxon>Diplostraca</taxon>
        <taxon>Cladocera</taxon>
        <taxon>Anomopoda</taxon>
        <taxon>Daphniidae</taxon>
        <taxon>Daphnia</taxon>
    </lineage>
</organism>
<keyword evidence="3" id="KW-1185">Reference proteome</keyword>
<evidence type="ECO:0000256" key="1">
    <source>
        <dbReference type="SAM" id="MobiDB-lite"/>
    </source>
</evidence>
<proteinExistence type="predicted"/>
<feature type="compositionally biased region" description="Polar residues" evidence="1">
    <location>
        <begin position="116"/>
        <end position="132"/>
    </location>
</feature>
<feature type="region of interest" description="Disordered" evidence="1">
    <location>
        <begin position="160"/>
        <end position="182"/>
    </location>
</feature>
<feature type="compositionally biased region" description="Polar residues" evidence="1">
    <location>
        <begin position="162"/>
        <end position="179"/>
    </location>
</feature>